<dbReference type="PANTHER" id="PTHR19441:SF97">
    <property type="entry name" value="WAP FOUR-DISULFIDE CORE DOMAIN PROTEIN 3"/>
    <property type="match status" value="1"/>
</dbReference>
<proteinExistence type="predicted"/>
<sequence length="247" mass="25109">MKPGRRTATGPTPSAAPAAAFSRPRARVPGARGPARPEPRPRRGLPDGALTVRTSCPAAPASPSSGPPRSAPPGPRGCSASPVAPMAPPAPTTPAQLCHRPESGPVTSLERAAHRPGSGTRRAAGLPGEPNRCVSSEFGGECPTDPLPCEELCDGDASCPQGHKCCSTGCGHACRGDIKGGRGGDCPNILVGPCIVSCWVDENCQAGEKCCKSGCARFCVPSVLLTQLAPNPNGTVRSDSEFEIPVP</sequence>
<reference evidence="4" key="1">
    <citation type="submission" date="2025-05" db="UniProtKB">
        <authorList>
            <consortium name="Ensembl"/>
        </authorList>
    </citation>
    <scope>IDENTIFICATION</scope>
</reference>
<feature type="domain" description="WAP" evidence="3">
    <location>
        <begin position="134"/>
        <end position="178"/>
    </location>
</feature>
<dbReference type="SMART" id="SM00217">
    <property type="entry name" value="WAP"/>
    <property type="match status" value="2"/>
</dbReference>
<dbReference type="InterPro" id="IPR050514">
    <property type="entry name" value="WAP_four-disulfide_core"/>
</dbReference>
<name>A0A8D0XL72_PIG</name>
<feature type="domain" description="WAP" evidence="3">
    <location>
        <begin position="179"/>
        <end position="223"/>
    </location>
</feature>
<dbReference type="Proteomes" id="UP000694570">
    <property type="component" value="Unplaced"/>
</dbReference>
<keyword evidence="1" id="KW-0646">Protease inhibitor</keyword>
<dbReference type="AlphaFoldDB" id="A0A8D0XL72"/>
<evidence type="ECO:0000313" key="4">
    <source>
        <dbReference type="Ensembl" id="ENSSSCP00030036254.1"/>
    </source>
</evidence>
<evidence type="ECO:0000256" key="2">
    <source>
        <dbReference type="SAM" id="MobiDB-lite"/>
    </source>
</evidence>
<dbReference type="Gene3D" id="4.10.75.10">
    <property type="entry name" value="Elafin-like"/>
    <property type="match status" value="2"/>
</dbReference>
<evidence type="ECO:0000259" key="3">
    <source>
        <dbReference type="PROSITE" id="PS51390"/>
    </source>
</evidence>
<dbReference type="SUPFAM" id="SSF57256">
    <property type="entry name" value="Elafin-like"/>
    <property type="match status" value="2"/>
</dbReference>
<feature type="compositionally biased region" description="Pro residues" evidence="2">
    <location>
        <begin position="65"/>
        <end position="75"/>
    </location>
</feature>
<protein>
    <recommendedName>
        <fullName evidence="3">WAP domain-containing protein</fullName>
    </recommendedName>
</protein>
<accession>A0A8D0XL72</accession>
<feature type="region of interest" description="Disordered" evidence="2">
    <location>
        <begin position="1"/>
        <end position="130"/>
    </location>
</feature>
<evidence type="ECO:0000256" key="1">
    <source>
        <dbReference type="ARBA" id="ARBA00022690"/>
    </source>
</evidence>
<dbReference type="Ensembl" id="ENSSSCT00055025714.1">
    <property type="protein sequence ID" value="ENSSSCP00055020437.1"/>
    <property type="gene ID" value="ENSSSCG00055013088.1"/>
</dbReference>
<dbReference type="Proteomes" id="UP000694724">
    <property type="component" value="Unplaced"/>
</dbReference>
<feature type="compositionally biased region" description="Low complexity" evidence="2">
    <location>
        <begin position="55"/>
        <end position="64"/>
    </location>
</feature>
<dbReference type="PANTHER" id="PTHR19441">
    <property type="entry name" value="WHEY ACDIC PROTEIN WAP"/>
    <property type="match status" value="1"/>
</dbReference>
<feature type="compositionally biased region" description="Low complexity" evidence="2">
    <location>
        <begin position="1"/>
        <end position="34"/>
    </location>
</feature>
<evidence type="ECO:0000313" key="5">
    <source>
        <dbReference type="Proteomes" id="UP000694570"/>
    </source>
</evidence>
<organism evidence="4 5">
    <name type="scientific">Sus scrofa</name>
    <name type="common">Pig</name>
    <dbReference type="NCBI Taxonomy" id="9823"/>
    <lineage>
        <taxon>Eukaryota</taxon>
        <taxon>Metazoa</taxon>
        <taxon>Chordata</taxon>
        <taxon>Craniata</taxon>
        <taxon>Vertebrata</taxon>
        <taxon>Euteleostomi</taxon>
        <taxon>Mammalia</taxon>
        <taxon>Eutheria</taxon>
        <taxon>Laurasiatheria</taxon>
        <taxon>Artiodactyla</taxon>
        <taxon>Suina</taxon>
        <taxon>Suidae</taxon>
        <taxon>Sus</taxon>
    </lineage>
</organism>
<dbReference type="GO" id="GO:0005576">
    <property type="term" value="C:extracellular region"/>
    <property type="evidence" value="ECO:0007669"/>
    <property type="project" value="InterPro"/>
</dbReference>
<dbReference type="InterPro" id="IPR036645">
    <property type="entry name" value="Elafin-like_sf"/>
</dbReference>
<dbReference type="GO" id="GO:0030414">
    <property type="term" value="F:peptidase inhibitor activity"/>
    <property type="evidence" value="ECO:0007669"/>
    <property type="project" value="UniProtKB-KW"/>
</dbReference>
<dbReference type="Ensembl" id="ENSSSCT00030079160.1">
    <property type="protein sequence ID" value="ENSSSCP00030036254.1"/>
    <property type="gene ID" value="ENSSSCG00030056788.1"/>
</dbReference>
<dbReference type="InterPro" id="IPR008197">
    <property type="entry name" value="WAP_dom"/>
</dbReference>
<dbReference type="Pfam" id="PF00095">
    <property type="entry name" value="WAP"/>
    <property type="match status" value="2"/>
</dbReference>
<feature type="compositionally biased region" description="Basic and acidic residues" evidence="2">
    <location>
        <begin position="35"/>
        <end position="45"/>
    </location>
</feature>
<dbReference type="PROSITE" id="PS51390">
    <property type="entry name" value="WAP"/>
    <property type="match status" value="2"/>
</dbReference>